<dbReference type="InterPro" id="IPR001138">
    <property type="entry name" value="Zn2Cys6_DnaBD"/>
</dbReference>
<evidence type="ECO:0000256" key="2">
    <source>
        <dbReference type="ARBA" id="ARBA00023015"/>
    </source>
</evidence>
<dbReference type="PANTHER" id="PTHR37534">
    <property type="entry name" value="TRANSCRIPTIONAL ACTIVATOR PROTEIN UGA3"/>
    <property type="match status" value="1"/>
</dbReference>
<sequence length="437" mass="49123">MQLAYPTKARLRTRTGCLECRSRRKKCDEIPPQCGGCAKKGLRCNWPSHNSQTVDRRRRGAKIDTTMNENLSTQFRCKAFRPDDHIDMYTHFATVVLPGMVRQNCAAEYNDQTYMLQLALDFPPLMAIMIGIAAVYLQNERLTLESYLFSLHGLRSRMAHCADAANEDAILASTILLCVMENLRPGATPNIGLHATAAGVILSRRSSSGLKQVDPFERVCVESFLYHSTLMMLFEPSLDALQRVNPTMDLARYFSELPPPMSQPILDASYPFFLLIADVTRLARSAHPLTDAEIQTYSHLLASLLHYDRNFNHGNPTMSLYLLTMRILLLKVDPLLSTVEATEQIHHLSPNGFSILDSLNVNQYLLGFSLWPVAVLGSIATTANEQYIVQSKITSLARRQHGQATRLLDRLKTIWTTPEAGNSKLLVHRLHMLVKGV</sequence>
<dbReference type="SMART" id="SM00066">
    <property type="entry name" value="GAL4"/>
    <property type="match status" value="1"/>
</dbReference>
<dbReference type="PROSITE" id="PS50048">
    <property type="entry name" value="ZN2_CY6_FUNGAL_2"/>
    <property type="match status" value="1"/>
</dbReference>
<keyword evidence="2" id="KW-0805">Transcription regulation</keyword>
<keyword evidence="5" id="KW-0539">Nucleus</keyword>
<dbReference type="GO" id="GO:0003677">
    <property type="term" value="F:DNA binding"/>
    <property type="evidence" value="ECO:0007669"/>
    <property type="project" value="UniProtKB-KW"/>
</dbReference>
<feature type="domain" description="Zn(2)-C6 fungal-type" evidence="6">
    <location>
        <begin position="16"/>
        <end position="46"/>
    </location>
</feature>
<dbReference type="GeneID" id="43662523"/>
<dbReference type="PANTHER" id="PTHR37534:SF46">
    <property type="entry name" value="ZN(II)2CYS6 TRANSCRIPTION FACTOR (EUROFUNG)"/>
    <property type="match status" value="1"/>
</dbReference>
<evidence type="ECO:0000256" key="5">
    <source>
        <dbReference type="ARBA" id="ARBA00023242"/>
    </source>
</evidence>
<dbReference type="CDD" id="cd00067">
    <property type="entry name" value="GAL4"/>
    <property type="match status" value="1"/>
</dbReference>
<dbReference type="GO" id="GO:0008270">
    <property type="term" value="F:zinc ion binding"/>
    <property type="evidence" value="ECO:0007669"/>
    <property type="project" value="InterPro"/>
</dbReference>
<dbReference type="InterPro" id="IPR036864">
    <property type="entry name" value="Zn2-C6_fun-type_DNA-bd_sf"/>
</dbReference>
<evidence type="ECO:0000259" key="6">
    <source>
        <dbReference type="PROSITE" id="PS50048"/>
    </source>
</evidence>
<dbReference type="GO" id="GO:0000981">
    <property type="term" value="F:DNA-binding transcription factor activity, RNA polymerase II-specific"/>
    <property type="evidence" value="ECO:0007669"/>
    <property type="project" value="InterPro"/>
</dbReference>
<reference evidence="7 8" key="1">
    <citation type="submission" date="2019-04" db="EMBL/GenBank/DDBJ databases">
        <title>Friends and foes A comparative genomics studyof 23 Aspergillus species from section Flavi.</title>
        <authorList>
            <consortium name="DOE Joint Genome Institute"/>
            <person name="Kjaerbolling I."/>
            <person name="Vesth T."/>
            <person name="Frisvad J.C."/>
            <person name="Nybo J.L."/>
            <person name="Theobald S."/>
            <person name="Kildgaard S."/>
            <person name="Isbrandt T."/>
            <person name="Kuo A."/>
            <person name="Sato A."/>
            <person name="Lyhne E.K."/>
            <person name="Kogle M.E."/>
            <person name="Wiebenga A."/>
            <person name="Kun R.S."/>
            <person name="Lubbers R.J."/>
            <person name="Makela M.R."/>
            <person name="Barry K."/>
            <person name="Chovatia M."/>
            <person name="Clum A."/>
            <person name="Daum C."/>
            <person name="Haridas S."/>
            <person name="He G."/>
            <person name="LaButti K."/>
            <person name="Lipzen A."/>
            <person name="Mondo S."/>
            <person name="Riley R."/>
            <person name="Salamov A."/>
            <person name="Simmons B.A."/>
            <person name="Magnuson J.K."/>
            <person name="Henrissat B."/>
            <person name="Mortensen U.H."/>
            <person name="Larsen T.O."/>
            <person name="Devries R.P."/>
            <person name="Grigoriev I.V."/>
            <person name="Machida M."/>
            <person name="Baker S.E."/>
            <person name="Andersen M.R."/>
        </authorList>
    </citation>
    <scope>NUCLEOTIDE SEQUENCE [LARGE SCALE GENOMIC DNA]</scope>
    <source>
        <strain evidence="7 8">CBS 763.97</strain>
    </source>
</reference>
<gene>
    <name evidence="7" type="ORF">BDV27DRAFT_96785</name>
</gene>
<evidence type="ECO:0000256" key="3">
    <source>
        <dbReference type="ARBA" id="ARBA00023125"/>
    </source>
</evidence>
<evidence type="ECO:0000313" key="8">
    <source>
        <dbReference type="Proteomes" id="UP000326268"/>
    </source>
</evidence>
<name>A0A5N7A9X4_9EURO</name>
<evidence type="ECO:0000313" key="7">
    <source>
        <dbReference type="EMBL" id="KAE8365956.1"/>
    </source>
</evidence>
<dbReference type="InterPro" id="IPR021858">
    <property type="entry name" value="Fun_TF"/>
</dbReference>
<proteinExistence type="predicted"/>
<dbReference type="Pfam" id="PF00172">
    <property type="entry name" value="Zn_clus"/>
    <property type="match status" value="1"/>
</dbReference>
<dbReference type="EMBL" id="ML737621">
    <property type="protein sequence ID" value="KAE8365956.1"/>
    <property type="molecule type" value="Genomic_DNA"/>
</dbReference>
<keyword evidence="4" id="KW-0804">Transcription</keyword>
<accession>A0A5N7A9X4</accession>
<dbReference type="AlphaFoldDB" id="A0A5N7A9X4"/>
<dbReference type="Gene3D" id="4.10.240.10">
    <property type="entry name" value="Zn(2)-C6 fungal-type DNA-binding domain"/>
    <property type="match status" value="1"/>
</dbReference>
<protein>
    <submittedName>
        <fullName evidence="7">Fungal Zn binuclear cluster domain-containing protein</fullName>
    </submittedName>
</protein>
<dbReference type="OrthoDB" id="4937900at2759"/>
<dbReference type="SUPFAM" id="SSF57701">
    <property type="entry name" value="Zn2/Cys6 DNA-binding domain"/>
    <property type="match status" value="1"/>
</dbReference>
<dbReference type="Proteomes" id="UP000326268">
    <property type="component" value="Unassembled WGS sequence"/>
</dbReference>
<dbReference type="Pfam" id="PF11951">
    <property type="entry name" value="Fungal_trans_2"/>
    <property type="match status" value="1"/>
</dbReference>
<dbReference type="GO" id="GO:0005634">
    <property type="term" value="C:nucleus"/>
    <property type="evidence" value="ECO:0007669"/>
    <property type="project" value="UniProtKB-SubCell"/>
</dbReference>
<keyword evidence="3" id="KW-0238">DNA-binding</keyword>
<evidence type="ECO:0000256" key="4">
    <source>
        <dbReference type="ARBA" id="ARBA00023163"/>
    </source>
</evidence>
<keyword evidence="8" id="KW-1185">Reference proteome</keyword>
<dbReference type="PROSITE" id="PS00463">
    <property type="entry name" value="ZN2_CY6_FUNGAL_1"/>
    <property type="match status" value="1"/>
</dbReference>
<organism evidence="7 8">
    <name type="scientific">Aspergillus caelatus</name>
    <dbReference type="NCBI Taxonomy" id="61420"/>
    <lineage>
        <taxon>Eukaryota</taxon>
        <taxon>Fungi</taxon>
        <taxon>Dikarya</taxon>
        <taxon>Ascomycota</taxon>
        <taxon>Pezizomycotina</taxon>
        <taxon>Eurotiomycetes</taxon>
        <taxon>Eurotiomycetidae</taxon>
        <taxon>Eurotiales</taxon>
        <taxon>Aspergillaceae</taxon>
        <taxon>Aspergillus</taxon>
        <taxon>Aspergillus subgen. Circumdati</taxon>
    </lineage>
</organism>
<dbReference type="RefSeq" id="XP_031929037.1">
    <property type="nucleotide sequence ID" value="XM_032078077.1"/>
</dbReference>
<evidence type="ECO:0000256" key="1">
    <source>
        <dbReference type="ARBA" id="ARBA00004123"/>
    </source>
</evidence>
<comment type="subcellular location">
    <subcellularLocation>
        <location evidence="1">Nucleus</location>
    </subcellularLocation>
</comment>
<dbReference type="GO" id="GO:0009893">
    <property type="term" value="P:positive regulation of metabolic process"/>
    <property type="evidence" value="ECO:0007669"/>
    <property type="project" value="UniProtKB-ARBA"/>
</dbReference>